<comment type="subcellular location">
    <subcellularLocation>
        <location evidence="1">Cell membrane</location>
        <topology evidence="1">Multi-pass membrane protein</topology>
    </subcellularLocation>
</comment>
<dbReference type="RefSeq" id="WP_153440387.1">
    <property type="nucleotide sequence ID" value="NZ_CP121660.1"/>
</dbReference>
<feature type="transmembrane region" description="Helical" evidence="6">
    <location>
        <begin position="122"/>
        <end position="148"/>
    </location>
</feature>
<evidence type="ECO:0000313" key="8">
    <source>
        <dbReference type="Proteomes" id="UP000439983"/>
    </source>
</evidence>
<keyword evidence="4 6" id="KW-1133">Transmembrane helix</keyword>
<keyword evidence="3 6" id="KW-0812">Transmembrane</keyword>
<dbReference type="EMBL" id="WITC01000061">
    <property type="protein sequence ID" value="MQX16468.1"/>
    <property type="molecule type" value="Genomic_DNA"/>
</dbReference>
<evidence type="ECO:0000256" key="4">
    <source>
        <dbReference type="ARBA" id="ARBA00022989"/>
    </source>
</evidence>
<dbReference type="GO" id="GO:0005886">
    <property type="term" value="C:plasma membrane"/>
    <property type="evidence" value="ECO:0007669"/>
    <property type="project" value="UniProtKB-SubCell"/>
</dbReference>
<name>A0A6N7LGZ2_SINTE</name>
<evidence type="ECO:0000313" key="7">
    <source>
        <dbReference type="EMBL" id="MQX16468.1"/>
    </source>
</evidence>
<evidence type="ECO:0000256" key="6">
    <source>
        <dbReference type="SAM" id="Phobius"/>
    </source>
</evidence>
<dbReference type="PANTHER" id="PTHR39087">
    <property type="entry name" value="UPF0104 MEMBRANE PROTEIN MJ1595"/>
    <property type="match status" value="1"/>
</dbReference>
<organism evidence="7 8">
    <name type="scientific">Sinorhizobium terangae</name>
    <dbReference type="NCBI Taxonomy" id="110322"/>
    <lineage>
        <taxon>Bacteria</taxon>
        <taxon>Pseudomonadati</taxon>
        <taxon>Pseudomonadota</taxon>
        <taxon>Alphaproteobacteria</taxon>
        <taxon>Hyphomicrobiales</taxon>
        <taxon>Rhizobiaceae</taxon>
        <taxon>Sinorhizobium/Ensifer group</taxon>
        <taxon>Sinorhizobium</taxon>
    </lineage>
</organism>
<feature type="transmembrane region" description="Helical" evidence="6">
    <location>
        <begin position="201"/>
        <end position="222"/>
    </location>
</feature>
<dbReference type="Proteomes" id="UP000439983">
    <property type="component" value="Unassembled WGS sequence"/>
</dbReference>
<sequence length="313" mass="33143">MTMKLFARLIVVAAIMLAGWLIYRTLSRYSVDEITTSIMQIPSGHLLTAVGFVFLSYFCLTFFDALAVRYVGRELAYTQVAVASFTSLAIGHNVGGAALSSGAVRYRFYSRWGLNAEEVAKIILFCGVTVGLGLITLAGLCCLVMPAGPARIIGLSQTGVLILGATCIAASSGYLLLACFLKGSVRVFRWSFEMPSVPIAVCQLIVGTVNFLFVSACLHQLLLAFGDPSFFDTATAYVSANAAALVSHVPGGIGVIEATVAFLLGGSASIGALIAFRAIYFFLPLPLGLLSLSIAELVVRRDDGRNLASKAKT</sequence>
<protein>
    <submittedName>
        <fullName evidence="7">UPF0104 family protein</fullName>
    </submittedName>
</protein>
<dbReference type="InterPro" id="IPR022791">
    <property type="entry name" value="L-PG_synthase/AglD"/>
</dbReference>
<feature type="transmembrane region" description="Helical" evidence="6">
    <location>
        <begin position="75"/>
        <end position="101"/>
    </location>
</feature>
<proteinExistence type="predicted"/>
<evidence type="ECO:0000256" key="1">
    <source>
        <dbReference type="ARBA" id="ARBA00004651"/>
    </source>
</evidence>
<feature type="transmembrane region" description="Helical" evidence="6">
    <location>
        <begin position="44"/>
        <end position="63"/>
    </location>
</feature>
<gene>
    <name evidence="7" type="ORF">GHK62_17315</name>
</gene>
<dbReference type="PANTHER" id="PTHR39087:SF2">
    <property type="entry name" value="UPF0104 MEMBRANE PROTEIN MJ1595"/>
    <property type="match status" value="1"/>
</dbReference>
<dbReference type="AlphaFoldDB" id="A0A6N7LGZ2"/>
<keyword evidence="8" id="KW-1185">Reference proteome</keyword>
<accession>A0A6N7LGZ2</accession>
<evidence type="ECO:0000256" key="2">
    <source>
        <dbReference type="ARBA" id="ARBA00022475"/>
    </source>
</evidence>
<keyword evidence="5 6" id="KW-0472">Membrane</keyword>
<keyword evidence="2" id="KW-1003">Cell membrane</keyword>
<dbReference type="Pfam" id="PF03706">
    <property type="entry name" value="LPG_synthase_TM"/>
    <property type="match status" value="1"/>
</dbReference>
<dbReference type="OrthoDB" id="145485at2"/>
<comment type="caution">
    <text evidence="7">The sequence shown here is derived from an EMBL/GenBank/DDBJ whole genome shotgun (WGS) entry which is preliminary data.</text>
</comment>
<feature type="transmembrane region" description="Helical" evidence="6">
    <location>
        <begin position="278"/>
        <end position="299"/>
    </location>
</feature>
<reference evidence="7 8" key="1">
    <citation type="journal article" date="2013" name="Genome Biol.">
        <title>Comparative genomics of the core and accessory genomes of 48 Sinorhizobium strains comprising five genospecies.</title>
        <authorList>
            <person name="Sugawara M."/>
            <person name="Epstein B."/>
            <person name="Badgley B.D."/>
            <person name="Unno T."/>
            <person name="Xu L."/>
            <person name="Reese J."/>
            <person name="Gyaneshwar P."/>
            <person name="Denny R."/>
            <person name="Mudge J."/>
            <person name="Bharti A.K."/>
            <person name="Farmer A.D."/>
            <person name="May G.D."/>
            <person name="Woodward J.E."/>
            <person name="Medigue C."/>
            <person name="Vallenet D."/>
            <person name="Lajus A."/>
            <person name="Rouy Z."/>
            <person name="Martinez-Vaz B."/>
            <person name="Tiffin P."/>
            <person name="Young N.D."/>
            <person name="Sadowsky M.J."/>
        </authorList>
    </citation>
    <scope>NUCLEOTIDE SEQUENCE [LARGE SCALE GENOMIC DNA]</scope>
    <source>
        <strain evidence="7 8">USDA4894</strain>
    </source>
</reference>
<feature type="transmembrane region" description="Helical" evidence="6">
    <location>
        <begin position="242"/>
        <end position="266"/>
    </location>
</feature>
<evidence type="ECO:0000256" key="5">
    <source>
        <dbReference type="ARBA" id="ARBA00023136"/>
    </source>
</evidence>
<feature type="transmembrane region" description="Helical" evidence="6">
    <location>
        <begin position="160"/>
        <end position="181"/>
    </location>
</feature>
<feature type="transmembrane region" description="Helical" evidence="6">
    <location>
        <begin position="6"/>
        <end position="23"/>
    </location>
</feature>
<evidence type="ECO:0000256" key="3">
    <source>
        <dbReference type="ARBA" id="ARBA00022692"/>
    </source>
</evidence>